<dbReference type="Pfam" id="PF20147">
    <property type="entry name" value="Crinkler"/>
    <property type="match status" value="1"/>
</dbReference>
<reference evidence="6 7" key="2">
    <citation type="submission" date="2017-10" db="EMBL/GenBank/DDBJ databases">
        <title>Extensive intraspecific genome diversity in a model arbuscular mycorrhizal fungus.</title>
        <authorList>
            <person name="Chen E.C.H."/>
            <person name="Morin E."/>
            <person name="Baudet D."/>
            <person name="Noel J."/>
            <person name="Ndikumana S."/>
            <person name="Charron P."/>
            <person name="St-Onge C."/>
            <person name="Giorgi J."/>
            <person name="Grigoriev I.V."/>
            <person name="Roux C."/>
            <person name="Martin F.M."/>
            <person name="Corradi N."/>
        </authorList>
    </citation>
    <scope>NUCLEOTIDE SEQUENCE [LARGE SCALE GENOMIC DNA]</scope>
    <source>
        <strain evidence="6 7">C2</strain>
    </source>
</reference>
<feature type="region of interest" description="Disordered" evidence="4">
    <location>
        <begin position="150"/>
        <end position="173"/>
    </location>
</feature>
<sequence>VIKAEKHKTFHGVEADELRLWKVEIGGDHLDDQLKNFKLNDSDELSAIKKISKYFPDPPAEEHIHVLVEPPALTASSNREQELLDQVASLQALLNKSVHAFDVVVSPKRTKSFKWTVNIEHATLDGLKEHIRGVHKTPALDNDGAELSMLNDRSSRDAPHIRIEEQSQVHRVH</sequence>
<dbReference type="VEuPathDB" id="FungiDB:RhiirFUN_023345"/>
<feature type="domain" description="Crinkler effector protein N-terminal" evidence="5">
    <location>
        <begin position="1"/>
        <end position="69"/>
    </location>
</feature>
<accession>A0A2N1LRK3</accession>
<feature type="non-terminal residue" evidence="6">
    <location>
        <position position="1"/>
    </location>
</feature>
<dbReference type="GO" id="GO:0043657">
    <property type="term" value="C:host cell"/>
    <property type="evidence" value="ECO:0007669"/>
    <property type="project" value="UniProtKB-SubCell"/>
</dbReference>
<name>A0A2N1LRK3_9GLOM</name>
<evidence type="ECO:0000256" key="3">
    <source>
        <dbReference type="ARBA" id="ARBA00022525"/>
    </source>
</evidence>
<dbReference type="EMBL" id="LLXL01008382">
    <property type="protein sequence ID" value="PKK51998.1"/>
    <property type="molecule type" value="Genomic_DNA"/>
</dbReference>
<protein>
    <recommendedName>
        <fullName evidence="5">Crinkler effector protein N-terminal domain-containing protein</fullName>
    </recommendedName>
</protein>
<feature type="compositionally biased region" description="Basic and acidic residues" evidence="4">
    <location>
        <begin position="153"/>
        <end position="173"/>
    </location>
</feature>
<evidence type="ECO:0000256" key="4">
    <source>
        <dbReference type="SAM" id="MobiDB-lite"/>
    </source>
</evidence>
<organism evidence="6 7">
    <name type="scientific">Rhizophagus irregularis</name>
    <dbReference type="NCBI Taxonomy" id="588596"/>
    <lineage>
        <taxon>Eukaryota</taxon>
        <taxon>Fungi</taxon>
        <taxon>Fungi incertae sedis</taxon>
        <taxon>Mucoromycota</taxon>
        <taxon>Glomeromycotina</taxon>
        <taxon>Glomeromycetes</taxon>
        <taxon>Glomerales</taxon>
        <taxon>Glomeraceae</taxon>
        <taxon>Rhizophagus</taxon>
    </lineage>
</organism>
<keyword evidence="3" id="KW-0964">Secreted</keyword>
<evidence type="ECO:0000313" key="6">
    <source>
        <dbReference type="EMBL" id="PKK51998.1"/>
    </source>
</evidence>
<gene>
    <name evidence="6" type="ORF">RhiirC2_803252</name>
</gene>
<evidence type="ECO:0000256" key="2">
    <source>
        <dbReference type="ARBA" id="ARBA00004613"/>
    </source>
</evidence>
<evidence type="ECO:0000256" key="1">
    <source>
        <dbReference type="ARBA" id="ARBA00004340"/>
    </source>
</evidence>
<dbReference type="Proteomes" id="UP000233469">
    <property type="component" value="Unassembled WGS sequence"/>
</dbReference>
<evidence type="ECO:0000313" key="7">
    <source>
        <dbReference type="Proteomes" id="UP000233469"/>
    </source>
</evidence>
<evidence type="ECO:0000259" key="5">
    <source>
        <dbReference type="Pfam" id="PF20147"/>
    </source>
</evidence>
<dbReference type="GO" id="GO:0005576">
    <property type="term" value="C:extracellular region"/>
    <property type="evidence" value="ECO:0007669"/>
    <property type="project" value="UniProtKB-SubCell"/>
</dbReference>
<reference evidence="6 7" key="1">
    <citation type="submission" date="2016-04" db="EMBL/GenBank/DDBJ databases">
        <title>Genome analyses suggest a sexual origin of heterokaryosis in a supposedly ancient asexual fungus.</title>
        <authorList>
            <person name="Ropars J."/>
            <person name="Sedzielewska K."/>
            <person name="Noel J."/>
            <person name="Charron P."/>
            <person name="Farinelli L."/>
            <person name="Marton T."/>
            <person name="Kruger M."/>
            <person name="Pelin A."/>
            <person name="Brachmann A."/>
            <person name="Corradi N."/>
        </authorList>
    </citation>
    <scope>NUCLEOTIDE SEQUENCE [LARGE SCALE GENOMIC DNA]</scope>
    <source>
        <strain evidence="6 7">C2</strain>
    </source>
</reference>
<dbReference type="VEuPathDB" id="FungiDB:FUN_004686"/>
<dbReference type="AlphaFoldDB" id="A0A2N1LRK3"/>
<proteinExistence type="predicted"/>
<comment type="subcellular location">
    <subcellularLocation>
        <location evidence="1">Host cell</location>
    </subcellularLocation>
    <subcellularLocation>
        <location evidence="2">Secreted</location>
    </subcellularLocation>
</comment>
<dbReference type="VEuPathDB" id="FungiDB:RhiirA1_474581"/>
<comment type="caution">
    <text evidence="6">The sequence shown here is derived from an EMBL/GenBank/DDBJ whole genome shotgun (WGS) entry which is preliminary data.</text>
</comment>
<dbReference type="InterPro" id="IPR045379">
    <property type="entry name" value="Crinkler_N"/>
</dbReference>